<name>A0A9W6LU77_9HYPH</name>
<dbReference type="Proteomes" id="UP001144323">
    <property type="component" value="Unassembled WGS sequence"/>
</dbReference>
<comment type="caution">
    <text evidence="1">The sequence shown here is derived from an EMBL/GenBank/DDBJ whole genome shotgun (WGS) entry which is preliminary data.</text>
</comment>
<proteinExistence type="predicted"/>
<sequence>MLRPILSREVALAPTHFDGVHRRKSHGRINLCASLCVILLPFSGRALADDRDRLAPGLYVAATVGCEGLGGGGTVDFDGKNFSPHYQACLTQALSQNARYRQTCIEGQGANYPTTAQIQRDPSKTMKDVTIAVLSRNTFSMNGVRYDYCGAR</sequence>
<dbReference type="EMBL" id="BSEC01000002">
    <property type="protein sequence ID" value="GLI95272.1"/>
    <property type="molecule type" value="Genomic_DNA"/>
</dbReference>
<evidence type="ECO:0000313" key="1">
    <source>
        <dbReference type="EMBL" id="GLI95272.1"/>
    </source>
</evidence>
<evidence type="ECO:0000313" key="2">
    <source>
        <dbReference type="Proteomes" id="UP001144323"/>
    </source>
</evidence>
<keyword evidence="2" id="KW-1185">Reference proteome</keyword>
<reference evidence="1" key="1">
    <citation type="journal article" date="2023" name="Int. J. Syst. Evol. Microbiol.">
        <title>Methylocystis iwaonis sp. nov., a type II methane-oxidizing bacterium from surface soil of a rice paddy field in Japan, and emended description of the genus Methylocystis (ex Whittenbury et al. 1970) Bowman et al. 1993.</title>
        <authorList>
            <person name="Kaise H."/>
            <person name="Sawadogo J.B."/>
            <person name="Alam M.S."/>
            <person name="Ueno C."/>
            <person name="Dianou D."/>
            <person name="Shinjo R."/>
            <person name="Asakawa S."/>
        </authorList>
    </citation>
    <scope>NUCLEOTIDE SEQUENCE</scope>
    <source>
        <strain evidence="1">LMG27198</strain>
    </source>
</reference>
<accession>A0A9W6LU77</accession>
<gene>
    <name evidence="1" type="ORF">LMG27198_42640</name>
</gene>
<protein>
    <submittedName>
        <fullName evidence="1">Uncharacterized protein</fullName>
    </submittedName>
</protein>
<dbReference type="AlphaFoldDB" id="A0A9W6LU77"/>
<organism evidence="1 2">
    <name type="scientific">Methylocystis echinoides</name>
    <dbReference type="NCBI Taxonomy" id="29468"/>
    <lineage>
        <taxon>Bacteria</taxon>
        <taxon>Pseudomonadati</taxon>
        <taxon>Pseudomonadota</taxon>
        <taxon>Alphaproteobacteria</taxon>
        <taxon>Hyphomicrobiales</taxon>
        <taxon>Methylocystaceae</taxon>
        <taxon>Methylocystis</taxon>
    </lineage>
</organism>